<reference evidence="2" key="1">
    <citation type="submission" date="2025-05" db="UniProtKB">
        <authorList>
            <consortium name="RefSeq"/>
        </authorList>
    </citation>
    <scope>NUCLEOTIDE SEQUENCE [LARGE SCALE GENOMIC DNA]</scope>
    <source>
        <strain evidence="2">14028-0561.14</strain>
    </source>
</reference>
<evidence type="ECO:0000313" key="3">
    <source>
        <dbReference type="RefSeq" id="XP_017024415.1"/>
    </source>
</evidence>
<dbReference type="PROSITE" id="PS00028">
    <property type="entry name" value="ZINC_FINGER_C2H2_1"/>
    <property type="match status" value="2"/>
</dbReference>
<dbReference type="AlphaFoldDB" id="A0A6P4I8G1"/>
<feature type="domain" description="C2H2-type" evidence="1">
    <location>
        <begin position="76"/>
        <end position="97"/>
    </location>
</feature>
<evidence type="ECO:0000259" key="1">
    <source>
        <dbReference type="PROSITE" id="PS00028"/>
    </source>
</evidence>
<dbReference type="InterPro" id="IPR039258">
    <property type="entry name" value="ZNF511"/>
</dbReference>
<organism evidence="2 3">
    <name type="scientific">Drosophila kikkawai</name>
    <name type="common">Fruit fly</name>
    <dbReference type="NCBI Taxonomy" id="30033"/>
    <lineage>
        <taxon>Eukaryota</taxon>
        <taxon>Metazoa</taxon>
        <taxon>Ecdysozoa</taxon>
        <taxon>Arthropoda</taxon>
        <taxon>Hexapoda</taxon>
        <taxon>Insecta</taxon>
        <taxon>Pterygota</taxon>
        <taxon>Neoptera</taxon>
        <taxon>Endopterygota</taxon>
        <taxon>Diptera</taxon>
        <taxon>Brachycera</taxon>
        <taxon>Muscomorpha</taxon>
        <taxon>Ephydroidea</taxon>
        <taxon>Drosophilidae</taxon>
        <taxon>Drosophila</taxon>
        <taxon>Sophophora</taxon>
    </lineage>
</organism>
<keyword evidence="2" id="KW-1185">Reference proteome</keyword>
<dbReference type="SMART" id="SM00355">
    <property type="entry name" value="ZnF_C2H2"/>
    <property type="match status" value="2"/>
</dbReference>
<dbReference type="Gene3D" id="3.30.160.60">
    <property type="entry name" value="Classic Zinc Finger"/>
    <property type="match status" value="1"/>
</dbReference>
<feature type="domain" description="C2H2-type" evidence="1">
    <location>
        <begin position="115"/>
        <end position="138"/>
    </location>
</feature>
<reference evidence="3" key="2">
    <citation type="submission" date="2025-08" db="UniProtKB">
        <authorList>
            <consortium name="RefSeq"/>
        </authorList>
    </citation>
    <scope>IDENTIFICATION</scope>
    <source>
        <strain evidence="3">14028-0561.14</strain>
        <tissue evidence="3">Whole fly</tissue>
    </source>
</reference>
<protein>
    <submittedName>
        <fullName evidence="3">Protein lethal(2)k10201</fullName>
    </submittedName>
</protein>
<dbReference type="PANTHER" id="PTHR21354:SF0">
    <property type="entry name" value="ZINC FINGER PROTEIN 511"/>
    <property type="match status" value="1"/>
</dbReference>
<dbReference type="InterPro" id="IPR013087">
    <property type="entry name" value="Znf_C2H2_type"/>
</dbReference>
<name>A0A6P4I8G1_DROKI</name>
<dbReference type="Proteomes" id="UP001652661">
    <property type="component" value="Chromosome 2R"/>
</dbReference>
<dbReference type="RefSeq" id="XP_017024415.1">
    <property type="nucleotide sequence ID" value="XM_017168926.3"/>
</dbReference>
<dbReference type="PANTHER" id="PTHR21354">
    <property type="entry name" value="ZINC FINGER PROTEIN 511"/>
    <property type="match status" value="1"/>
</dbReference>
<dbReference type="OrthoDB" id="18440at2759"/>
<dbReference type="OMA" id="YRFDQGK"/>
<sequence length="225" mass="25330">MDPVAATSPILLSKEQLIQILSETPPGFIKPTDPPPLTIPPFKKLGVLVELDDILDAKDAPAKGSGNRTKEQTYSCAQCRRMLPTAHLLDLHITETHDFYFAASVDRGDKPMYSCFLEECSTKFHTARQRKDHCITVHKFPANYRFDQGKDKAKEKRPSKSQTNSMEVDEVVVPAAANKAFPFIKAFSFGHQTHRTFYTKAKEQRCGETLEDVQSMKDAINDILD</sequence>
<evidence type="ECO:0000313" key="2">
    <source>
        <dbReference type="Proteomes" id="UP001652661"/>
    </source>
</evidence>
<proteinExistence type="predicted"/>
<gene>
    <name evidence="3" type="primary">l(2)k10201</name>
</gene>
<accession>A0A6P4I8G1</accession>